<keyword evidence="3" id="KW-1185">Reference proteome</keyword>
<dbReference type="InterPro" id="IPR012337">
    <property type="entry name" value="RNaseH-like_sf"/>
</dbReference>
<dbReference type="Pfam" id="PF13683">
    <property type="entry name" value="rve_3"/>
    <property type="match status" value="1"/>
</dbReference>
<organism evidence="2 3">
    <name type="scientific">Streptomyces marianii</name>
    <dbReference type="NCBI Taxonomy" id="1817406"/>
    <lineage>
        <taxon>Bacteria</taxon>
        <taxon>Bacillati</taxon>
        <taxon>Actinomycetota</taxon>
        <taxon>Actinomycetes</taxon>
        <taxon>Kitasatosporales</taxon>
        <taxon>Streptomycetaceae</taxon>
        <taxon>Streptomyces</taxon>
    </lineage>
</organism>
<dbReference type="GO" id="GO:0015074">
    <property type="term" value="P:DNA integration"/>
    <property type="evidence" value="ECO:0007669"/>
    <property type="project" value="InterPro"/>
</dbReference>
<dbReference type="SUPFAM" id="SSF53098">
    <property type="entry name" value="Ribonuclease H-like"/>
    <property type="match status" value="1"/>
</dbReference>
<proteinExistence type="predicted"/>
<accession>A0A5R9E0N4</accession>
<dbReference type="EMBL" id="VAWE01000001">
    <property type="protein sequence ID" value="TLQ42532.1"/>
    <property type="molecule type" value="Genomic_DNA"/>
</dbReference>
<reference evidence="2 3" key="1">
    <citation type="submission" date="2019-05" db="EMBL/GenBank/DDBJ databases">
        <title>Streptomyces marianii sp. nov., a novel marine actinomycete from southern coast of India.</title>
        <authorList>
            <person name="Iniyan A.M."/>
            <person name="Wink J."/>
            <person name="Ramprasad E."/>
            <person name="Ramana C.V."/>
            <person name="Bunk B."/>
            <person name="Sproer C."/>
            <person name="Joseph F.-J.R.S."/>
            <person name="Vincent S.G.P."/>
        </authorList>
    </citation>
    <scope>NUCLEOTIDE SEQUENCE [LARGE SCALE GENOMIC DNA]</scope>
    <source>
        <strain evidence="2 3">ICN19</strain>
    </source>
</reference>
<dbReference type="OrthoDB" id="4281720at2"/>
<name>A0A5R9E0N4_9ACTN</name>
<comment type="caution">
    <text evidence="2">The sequence shown here is derived from an EMBL/GenBank/DDBJ whole genome shotgun (WGS) entry which is preliminary data.</text>
</comment>
<dbReference type="AlphaFoldDB" id="A0A5R9E0N4"/>
<gene>
    <name evidence="2" type="ORF">FEF34_04355</name>
</gene>
<protein>
    <submittedName>
        <fullName evidence="2">Transposase</fullName>
    </submittedName>
</protein>
<evidence type="ECO:0000313" key="3">
    <source>
        <dbReference type="Proteomes" id="UP000305921"/>
    </source>
</evidence>
<feature type="domain" description="Integrase catalytic" evidence="1">
    <location>
        <begin position="3"/>
        <end position="37"/>
    </location>
</feature>
<dbReference type="Proteomes" id="UP000305921">
    <property type="component" value="Unassembled WGS sequence"/>
</dbReference>
<sequence length="54" mass="6538">MHERLFSTMRQARLEIFEWLTYYNARRRHSALDYLSPVEFDQQHLRAAKLSIAA</sequence>
<evidence type="ECO:0000259" key="1">
    <source>
        <dbReference type="Pfam" id="PF13683"/>
    </source>
</evidence>
<dbReference type="InterPro" id="IPR001584">
    <property type="entry name" value="Integrase_cat-core"/>
</dbReference>
<evidence type="ECO:0000313" key="2">
    <source>
        <dbReference type="EMBL" id="TLQ42532.1"/>
    </source>
</evidence>